<dbReference type="InterPro" id="IPR002912">
    <property type="entry name" value="ACT_dom"/>
</dbReference>
<keyword evidence="1" id="KW-0732">Signal</keyword>
<organism evidence="3 4">
    <name type="scientific">Polystyrenella longa</name>
    <dbReference type="NCBI Taxonomy" id="2528007"/>
    <lineage>
        <taxon>Bacteria</taxon>
        <taxon>Pseudomonadati</taxon>
        <taxon>Planctomycetota</taxon>
        <taxon>Planctomycetia</taxon>
        <taxon>Planctomycetales</taxon>
        <taxon>Planctomycetaceae</taxon>
        <taxon>Polystyrenella</taxon>
    </lineage>
</organism>
<proteinExistence type="predicted"/>
<dbReference type="Proteomes" id="UP000317178">
    <property type="component" value="Chromosome"/>
</dbReference>
<dbReference type="PROSITE" id="PS51671">
    <property type="entry name" value="ACT"/>
    <property type="match status" value="1"/>
</dbReference>
<feature type="domain" description="ACT" evidence="2">
    <location>
        <begin position="6"/>
        <end position="79"/>
    </location>
</feature>
<evidence type="ECO:0000259" key="2">
    <source>
        <dbReference type="PROSITE" id="PS51671"/>
    </source>
</evidence>
<dbReference type="EMBL" id="CP036281">
    <property type="protein sequence ID" value="QDU82263.1"/>
    <property type="molecule type" value="Genomic_DNA"/>
</dbReference>
<evidence type="ECO:0000313" key="3">
    <source>
        <dbReference type="EMBL" id="QDU82263.1"/>
    </source>
</evidence>
<dbReference type="SUPFAM" id="SSF55021">
    <property type="entry name" value="ACT-like"/>
    <property type="match status" value="2"/>
</dbReference>
<accession>A0A518CSQ5</accession>
<dbReference type="PANTHER" id="PTHR34875">
    <property type="entry name" value="UPF0237 PROTEIN MJ1558"/>
    <property type="match status" value="1"/>
</dbReference>
<sequence length="200" mass="22263" precursor="true">MTKRYIITLMAANRVGILSAVTTGLAELGANLMEVSQTVLNGFFTIILDAEFPGHRSPDVIVAHLKDFCRPYGVEIDLKDPEEEELQNMTEGDFERFFLTVTGNDEPGMIRQISARISQEGIDISDLYAKRQPDTSFVMVMELSVPLGIDVLVLKNDLEAVCIKEGLTVTLQHENIFAATNDPRPIRLLPVKAVHDLYAE</sequence>
<dbReference type="AlphaFoldDB" id="A0A518CSQ5"/>
<keyword evidence="4" id="KW-1185">Reference proteome</keyword>
<name>A0A518CSQ5_9PLAN</name>
<dbReference type="KEGG" id="plon:Pla110_40180"/>
<feature type="chain" id="PRO_5021778185" description="ACT domain-containing protein" evidence="1">
    <location>
        <begin position="21"/>
        <end position="200"/>
    </location>
</feature>
<gene>
    <name evidence="3" type="ORF">Pla110_40180</name>
</gene>
<dbReference type="InterPro" id="IPR045865">
    <property type="entry name" value="ACT-like_dom_sf"/>
</dbReference>
<dbReference type="OrthoDB" id="259192at2"/>
<feature type="signal peptide" evidence="1">
    <location>
        <begin position="1"/>
        <end position="20"/>
    </location>
</feature>
<evidence type="ECO:0000313" key="4">
    <source>
        <dbReference type="Proteomes" id="UP000317178"/>
    </source>
</evidence>
<dbReference type="Pfam" id="PF13740">
    <property type="entry name" value="ACT_6"/>
    <property type="match status" value="2"/>
</dbReference>
<dbReference type="PANTHER" id="PTHR34875:SF6">
    <property type="entry name" value="UPF0237 PROTEIN MJ1558"/>
    <property type="match status" value="1"/>
</dbReference>
<dbReference type="InterPro" id="IPR050990">
    <property type="entry name" value="UPF0237/GcvR_regulator"/>
</dbReference>
<dbReference type="Gene3D" id="3.30.70.260">
    <property type="match status" value="2"/>
</dbReference>
<dbReference type="RefSeq" id="WP_144998287.1">
    <property type="nucleotide sequence ID" value="NZ_CP036281.1"/>
</dbReference>
<protein>
    <recommendedName>
        <fullName evidence="2">ACT domain-containing protein</fullName>
    </recommendedName>
</protein>
<evidence type="ECO:0000256" key="1">
    <source>
        <dbReference type="SAM" id="SignalP"/>
    </source>
</evidence>
<reference evidence="3 4" key="1">
    <citation type="submission" date="2019-02" db="EMBL/GenBank/DDBJ databases">
        <title>Deep-cultivation of Planctomycetes and their phenomic and genomic characterization uncovers novel biology.</title>
        <authorList>
            <person name="Wiegand S."/>
            <person name="Jogler M."/>
            <person name="Boedeker C."/>
            <person name="Pinto D."/>
            <person name="Vollmers J."/>
            <person name="Rivas-Marin E."/>
            <person name="Kohn T."/>
            <person name="Peeters S.H."/>
            <person name="Heuer A."/>
            <person name="Rast P."/>
            <person name="Oberbeckmann S."/>
            <person name="Bunk B."/>
            <person name="Jeske O."/>
            <person name="Meyerdierks A."/>
            <person name="Storesund J.E."/>
            <person name="Kallscheuer N."/>
            <person name="Luecker S."/>
            <person name="Lage O.M."/>
            <person name="Pohl T."/>
            <person name="Merkel B.J."/>
            <person name="Hornburger P."/>
            <person name="Mueller R.-W."/>
            <person name="Bruemmer F."/>
            <person name="Labrenz M."/>
            <person name="Spormann A.M."/>
            <person name="Op den Camp H."/>
            <person name="Overmann J."/>
            <person name="Amann R."/>
            <person name="Jetten M.S.M."/>
            <person name="Mascher T."/>
            <person name="Medema M.H."/>
            <person name="Devos D.P."/>
            <person name="Kaster A.-K."/>
            <person name="Ovreas L."/>
            <person name="Rohde M."/>
            <person name="Galperin M.Y."/>
            <person name="Jogler C."/>
        </authorList>
    </citation>
    <scope>NUCLEOTIDE SEQUENCE [LARGE SCALE GENOMIC DNA]</scope>
    <source>
        <strain evidence="3 4">Pla110</strain>
    </source>
</reference>